<sequence length="236" mass="27665">MSKLAIIIPCYNEEFRLNFNEIDLLLNQANIDVYFANDGSKDNTVKKINQYIQNKPNTFLFDYKKNEGKAFTIYKSLVSLYEQNKYTYIGYLDADFSTKSVDFLSMYNYLQNSPKEFILASRIMLLNSNIKRKKYRHYIGRIILTIINIKYKLGIYDTQCGAKIFSQNILNEVLKTPFQTAWLFDAEVFIRLKKSNLLTNGVEFPITNWEDVAGSKLKLTDGFEILKEINTLYKNY</sequence>
<dbReference type="OrthoDB" id="952827at2"/>
<reference evidence="2 3" key="1">
    <citation type="submission" date="2019-06" db="EMBL/GenBank/DDBJ databases">
        <title>Emergence of pandrug resistant Empedobacter falsenii in China.</title>
        <authorList>
            <person name="Dong N."/>
            <person name="Chen S."/>
            <person name="Zhang R."/>
        </authorList>
    </citation>
    <scope>NUCLEOTIDE SEQUENCE [LARGE SCALE GENOMIC DNA]</scope>
    <source>
        <strain evidence="2 3">1681-1</strain>
    </source>
</reference>
<organism evidence="2 3">
    <name type="scientific">Empedobacter falsenii</name>
    <dbReference type="NCBI Taxonomy" id="343874"/>
    <lineage>
        <taxon>Bacteria</taxon>
        <taxon>Pseudomonadati</taxon>
        <taxon>Bacteroidota</taxon>
        <taxon>Flavobacteriia</taxon>
        <taxon>Flavobacteriales</taxon>
        <taxon>Weeksellaceae</taxon>
        <taxon>Empedobacter</taxon>
    </lineage>
</organism>
<name>A0A7H9DYA0_9FLAO</name>
<protein>
    <submittedName>
        <fullName evidence="2">Glycosyltransferase</fullName>
    </submittedName>
</protein>
<evidence type="ECO:0000313" key="3">
    <source>
        <dbReference type="Proteomes" id="UP000510643"/>
    </source>
</evidence>
<keyword evidence="3" id="KW-1185">Reference proteome</keyword>
<dbReference type="Pfam" id="PF00535">
    <property type="entry name" value="Glycos_transf_2"/>
    <property type="match status" value="1"/>
</dbReference>
<dbReference type="Proteomes" id="UP000510643">
    <property type="component" value="Chromosome"/>
</dbReference>
<keyword evidence="2" id="KW-0808">Transferase</keyword>
<dbReference type="GO" id="GO:0016740">
    <property type="term" value="F:transferase activity"/>
    <property type="evidence" value="ECO:0007669"/>
    <property type="project" value="UniProtKB-KW"/>
</dbReference>
<gene>
    <name evidence="2" type="ORF">FH779_17110</name>
</gene>
<accession>A0A7H9DYA0</accession>
<evidence type="ECO:0000259" key="1">
    <source>
        <dbReference type="Pfam" id="PF00535"/>
    </source>
</evidence>
<evidence type="ECO:0000313" key="2">
    <source>
        <dbReference type="EMBL" id="QLL59699.1"/>
    </source>
</evidence>
<dbReference type="RefSeq" id="WP_038336027.1">
    <property type="nucleotide sequence ID" value="NZ_CP040908.1"/>
</dbReference>
<dbReference type="EMBL" id="CP040908">
    <property type="protein sequence ID" value="QLL59699.1"/>
    <property type="molecule type" value="Genomic_DNA"/>
</dbReference>
<dbReference type="KEGG" id="efal:FH779_17110"/>
<dbReference type="GeneID" id="78403210"/>
<proteinExistence type="predicted"/>
<dbReference type="InterPro" id="IPR029044">
    <property type="entry name" value="Nucleotide-diphossugar_trans"/>
</dbReference>
<dbReference type="PANTHER" id="PTHR10859">
    <property type="entry name" value="GLYCOSYL TRANSFERASE"/>
    <property type="match status" value="1"/>
</dbReference>
<dbReference type="AlphaFoldDB" id="A0A7H9DYA0"/>
<dbReference type="PANTHER" id="PTHR10859:SF91">
    <property type="entry name" value="DOLICHYL-PHOSPHATE BETA-GLUCOSYLTRANSFERASE"/>
    <property type="match status" value="1"/>
</dbReference>
<dbReference type="GO" id="GO:0006487">
    <property type="term" value="P:protein N-linked glycosylation"/>
    <property type="evidence" value="ECO:0007669"/>
    <property type="project" value="TreeGrafter"/>
</dbReference>
<dbReference type="SUPFAM" id="SSF53448">
    <property type="entry name" value="Nucleotide-diphospho-sugar transferases"/>
    <property type="match status" value="1"/>
</dbReference>
<feature type="domain" description="Glycosyltransferase 2-like" evidence="1">
    <location>
        <begin position="6"/>
        <end position="173"/>
    </location>
</feature>
<dbReference type="Gene3D" id="3.90.550.10">
    <property type="entry name" value="Spore Coat Polysaccharide Biosynthesis Protein SpsA, Chain A"/>
    <property type="match status" value="1"/>
</dbReference>
<dbReference type="InterPro" id="IPR001173">
    <property type="entry name" value="Glyco_trans_2-like"/>
</dbReference>